<protein>
    <recommendedName>
        <fullName evidence="4">DUF3592 domain-containing protein</fullName>
    </recommendedName>
</protein>
<dbReference type="RefSeq" id="WP_230475714.1">
    <property type="nucleotide sequence ID" value="NZ_CP072842.1"/>
</dbReference>
<evidence type="ECO:0000313" key="2">
    <source>
        <dbReference type="EMBL" id="QTV05088.1"/>
    </source>
</evidence>
<proteinExistence type="predicted"/>
<dbReference type="EMBL" id="CP072842">
    <property type="protein sequence ID" value="QTV05088.1"/>
    <property type="molecule type" value="Genomic_DNA"/>
</dbReference>
<gene>
    <name evidence="2" type="ORF">J9309_09835</name>
</gene>
<feature type="transmembrane region" description="Helical" evidence="1">
    <location>
        <begin position="126"/>
        <end position="150"/>
    </location>
</feature>
<evidence type="ECO:0008006" key="4">
    <source>
        <dbReference type="Google" id="ProtNLM"/>
    </source>
</evidence>
<keyword evidence="1" id="KW-1133">Transmembrane helix</keyword>
<reference evidence="3" key="2">
    <citation type="submission" date="2021-04" db="EMBL/GenBank/DDBJ databases">
        <title>Taxonomy of Flavobacteriaceae bacterium ZY171143.</title>
        <authorList>
            <person name="Li F."/>
        </authorList>
    </citation>
    <scope>NUCLEOTIDE SEQUENCE [LARGE SCALE GENOMIC DNA]</scope>
    <source>
        <strain evidence="3">ZY171143</strain>
    </source>
</reference>
<dbReference type="Proteomes" id="UP000672011">
    <property type="component" value="Chromosome"/>
</dbReference>
<name>A0ABX7XB10_9FLAO</name>
<reference evidence="2 3" key="1">
    <citation type="journal article" date="2021" name="Int. J. Syst. Evol. Microbiol.">
        <title>Faecalibacter bovis sp. nov., isolated from cow faeces.</title>
        <authorList>
            <person name="Li F."/>
            <person name="Zhao W."/>
            <person name="Hong Q."/>
            <person name="Shao Q."/>
            <person name="Song J."/>
            <person name="Yang S."/>
        </authorList>
    </citation>
    <scope>NUCLEOTIDE SEQUENCE [LARGE SCALE GENOMIC DNA]</scope>
    <source>
        <strain evidence="2 3">ZY171143</strain>
    </source>
</reference>
<keyword evidence="1" id="KW-0472">Membrane</keyword>
<sequence length="168" mass="20164">MLKKIINIFATLFGLLLFSILTYIFYNNASKNLSEYSEFENKVIDKGITKSENNKDIFYLQLSNIEERFSIYLITQNYKKLNNQININDNVKVYFEDTNSVKNRYLEIIQLEKENQILINHNKHKFIYYSLSFICLLVNNYILLMLIHYLKYGKFDNPIPPIFKRTCR</sequence>
<keyword evidence="3" id="KW-1185">Reference proteome</keyword>
<evidence type="ECO:0000256" key="1">
    <source>
        <dbReference type="SAM" id="Phobius"/>
    </source>
</evidence>
<feature type="transmembrane region" description="Helical" evidence="1">
    <location>
        <begin position="6"/>
        <end position="26"/>
    </location>
</feature>
<evidence type="ECO:0000313" key="3">
    <source>
        <dbReference type="Proteomes" id="UP000672011"/>
    </source>
</evidence>
<keyword evidence="1" id="KW-0812">Transmembrane</keyword>
<accession>A0ABX7XB10</accession>
<organism evidence="2 3">
    <name type="scientific">Faecalibacter bovis</name>
    <dbReference type="NCBI Taxonomy" id="2898187"/>
    <lineage>
        <taxon>Bacteria</taxon>
        <taxon>Pseudomonadati</taxon>
        <taxon>Bacteroidota</taxon>
        <taxon>Flavobacteriia</taxon>
        <taxon>Flavobacteriales</taxon>
        <taxon>Weeksellaceae</taxon>
        <taxon>Faecalibacter</taxon>
    </lineage>
</organism>